<protein>
    <submittedName>
        <fullName evidence="3">Heparinase II/III family protein</fullName>
    </submittedName>
</protein>
<sequence length="633" mass="70085">MSTTFRGVLASRLNALSEPGLTSALASPESSLPAPTAQERSVWESIVVTELLERASTDLTSPWPTPLASAAARVHRDGNRDEWEAAAFARQERLSRAAILAARTLDTQWIDQVVDGIQLLCEQSSWCWPAHDDTYERHGSVLATVTAPYLDLGAGEAVGQLAWIDHILGSALDERAPGIRERIRHEARTRVFTPFLERRDWHWIGLDGDVHNWNPWIHGNVLVAALRLLDGPHEASLRPHVVALVMEGIDRYVSALPEDGAIDEGYGYWWNGACRALEALDVFGHATGRNVIAQIPALRETVAFPHRCHLGDDWYVNFADSQARPTSDQPWHALHRAARLVGNEEAAAHAAAHRFIPAHESMGFGRLVRALTDPEWNNAPEAAVPLVRDTWLPSTQVLLSREQAGVSEGLSIAIKGGHNNEHHNHNDVGSLIVACDGVPVIVDAGRPTYTKQTFGPGRYDIWTMQSSWHSVPEIRGCPQAPGAQHAARDVTATLTEVSAGLTLDLADAYPNADLQTWRRTVRLDRKNRQVTLDEVWEFSSSSVVEHETTTRLLIAGTVELEPGQALVQPLQNATPIIIRWPNDTKARRVEQQLKDPLLGDVWGPHLTRIDLIVTHRRDIRITIEQHNAPRVAS</sequence>
<evidence type="ECO:0000313" key="4">
    <source>
        <dbReference type="Proteomes" id="UP001597391"/>
    </source>
</evidence>
<organism evidence="3 4">
    <name type="scientific">Populibacterium corticicola</name>
    <dbReference type="NCBI Taxonomy" id="1812826"/>
    <lineage>
        <taxon>Bacteria</taxon>
        <taxon>Bacillati</taxon>
        <taxon>Actinomycetota</taxon>
        <taxon>Actinomycetes</taxon>
        <taxon>Micrococcales</taxon>
        <taxon>Jonesiaceae</taxon>
        <taxon>Populibacterium</taxon>
    </lineage>
</organism>
<accession>A0ABW5XEH6</accession>
<dbReference type="Proteomes" id="UP001597391">
    <property type="component" value="Unassembled WGS sequence"/>
</dbReference>
<dbReference type="Gene3D" id="1.50.10.100">
    <property type="entry name" value="Chondroitin AC/alginate lyase"/>
    <property type="match status" value="1"/>
</dbReference>
<evidence type="ECO:0000259" key="2">
    <source>
        <dbReference type="Pfam" id="PF07940"/>
    </source>
</evidence>
<dbReference type="Pfam" id="PF07940">
    <property type="entry name" value="Hepar_II_III_C"/>
    <property type="match status" value="1"/>
</dbReference>
<dbReference type="InterPro" id="IPR012480">
    <property type="entry name" value="Hepar_II_III_C"/>
</dbReference>
<dbReference type="Gene3D" id="2.70.98.70">
    <property type="match status" value="1"/>
</dbReference>
<reference evidence="4" key="1">
    <citation type="journal article" date="2019" name="Int. J. Syst. Evol. Microbiol.">
        <title>The Global Catalogue of Microorganisms (GCM) 10K type strain sequencing project: providing services to taxonomists for standard genome sequencing and annotation.</title>
        <authorList>
            <consortium name="The Broad Institute Genomics Platform"/>
            <consortium name="The Broad Institute Genome Sequencing Center for Infectious Disease"/>
            <person name="Wu L."/>
            <person name="Ma J."/>
        </authorList>
    </citation>
    <scope>NUCLEOTIDE SEQUENCE [LARGE SCALE GENOMIC DNA]</scope>
    <source>
        <strain evidence="4">KCTC 33576</strain>
    </source>
</reference>
<feature type="domain" description="Heparinase II/III-like C-terminal" evidence="2">
    <location>
        <begin position="416"/>
        <end position="532"/>
    </location>
</feature>
<dbReference type="RefSeq" id="WP_377465835.1">
    <property type="nucleotide sequence ID" value="NZ_JBHUOP010000002.1"/>
</dbReference>
<evidence type="ECO:0000313" key="3">
    <source>
        <dbReference type="EMBL" id="MFD2840143.1"/>
    </source>
</evidence>
<dbReference type="SUPFAM" id="SSF48230">
    <property type="entry name" value="Chondroitin AC/alginate lyase"/>
    <property type="match status" value="1"/>
</dbReference>
<comment type="subcellular location">
    <subcellularLocation>
        <location evidence="1">Cell envelope</location>
    </subcellularLocation>
</comment>
<comment type="caution">
    <text evidence="3">The sequence shown here is derived from an EMBL/GenBank/DDBJ whole genome shotgun (WGS) entry which is preliminary data.</text>
</comment>
<dbReference type="EMBL" id="JBHUOP010000002">
    <property type="protein sequence ID" value="MFD2840143.1"/>
    <property type="molecule type" value="Genomic_DNA"/>
</dbReference>
<dbReference type="InterPro" id="IPR008929">
    <property type="entry name" value="Chondroitin_lyas"/>
</dbReference>
<proteinExistence type="predicted"/>
<gene>
    <name evidence="3" type="ORF">ACFSYH_06120</name>
</gene>
<keyword evidence="4" id="KW-1185">Reference proteome</keyword>
<name>A0ABW5XEH6_9MICO</name>
<evidence type="ECO:0000256" key="1">
    <source>
        <dbReference type="ARBA" id="ARBA00004196"/>
    </source>
</evidence>